<dbReference type="PROSITE" id="PS00027">
    <property type="entry name" value="HOMEOBOX_1"/>
    <property type="match status" value="1"/>
</dbReference>
<dbReference type="Proteomes" id="UP000663829">
    <property type="component" value="Unassembled WGS sequence"/>
</dbReference>
<feature type="region of interest" description="Disordered" evidence="7">
    <location>
        <begin position="105"/>
        <end position="140"/>
    </location>
</feature>
<sequence length="214" mass="25143">MENDFIRYECDPTKFEMILSKTIGNGSYEQATIKEEPIMEQELSENKPNIIYKKRSRIQYTQQQLHILESTFQLHHYPTVDIVDNLADGLKLPTQKISVWFQNRRSRMKKESKQPKKISNNQHQQLKPTNHTPPPLSPTCFSPSPPPLSPMIEEMYQNTWNKYRYSSDYSQPLYTYSAMTAPPPAHYNNHSLSVNHPHQSSYPFYNSTNFQYGH</sequence>
<feature type="domain" description="Homeobox" evidence="8">
    <location>
        <begin position="51"/>
        <end position="111"/>
    </location>
</feature>
<dbReference type="GO" id="GO:0000977">
    <property type="term" value="F:RNA polymerase II transcription regulatory region sequence-specific DNA binding"/>
    <property type="evidence" value="ECO:0007669"/>
    <property type="project" value="TreeGrafter"/>
</dbReference>
<dbReference type="PANTHER" id="PTHR24329:SF543">
    <property type="entry name" value="FI01017P-RELATED"/>
    <property type="match status" value="1"/>
</dbReference>
<evidence type="ECO:0000256" key="1">
    <source>
        <dbReference type="ARBA" id="ARBA00004123"/>
    </source>
</evidence>
<dbReference type="SUPFAM" id="SSF46689">
    <property type="entry name" value="Homeodomain-like"/>
    <property type="match status" value="1"/>
</dbReference>
<dbReference type="Proteomes" id="UP000677228">
    <property type="component" value="Unassembled WGS sequence"/>
</dbReference>
<dbReference type="SMART" id="SM00389">
    <property type="entry name" value="HOX"/>
    <property type="match status" value="1"/>
</dbReference>
<dbReference type="InterPro" id="IPR009057">
    <property type="entry name" value="Homeodomain-like_sf"/>
</dbReference>
<comment type="caution">
    <text evidence="10">The sequence shown here is derived from an EMBL/GenBank/DDBJ whole genome shotgun (WGS) entry which is preliminary data.</text>
</comment>
<dbReference type="InterPro" id="IPR017970">
    <property type="entry name" value="Homeobox_CS"/>
</dbReference>
<evidence type="ECO:0000256" key="7">
    <source>
        <dbReference type="SAM" id="MobiDB-lite"/>
    </source>
</evidence>
<dbReference type="EMBL" id="CAJNOK010001272">
    <property type="protein sequence ID" value="CAF0802778.1"/>
    <property type="molecule type" value="Genomic_DNA"/>
</dbReference>
<dbReference type="PANTHER" id="PTHR24329">
    <property type="entry name" value="HOMEOBOX PROTEIN ARISTALESS"/>
    <property type="match status" value="1"/>
</dbReference>
<evidence type="ECO:0000313" key="13">
    <source>
        <dbReference type="Proteomes" id="UP000663829"/>
    </source>
</evidence>
<dbReference type="GO" id="GO:0000981">
    <property type="term" value="F:DNA-binding transcription factor activity, RNA polymerase II-specific"/>
    <property type="evidence" value="ECO:0007669"/>
    <property type="project" value="InterPro"/>
</dbReference>
<dbReference type="Proteomes" id="UP000681722">
    <property type="component" value="Unassembled WGS sequence"/>
</dbReference>
<evidence type="ECO:0000259" key="8">
    <source>
        <dbReference type="PROSITE" id="PS50071"/>
    </source>
</evidence>
<evidence type="ECO:0000256" key="4">
    <source>
        <dbReference type="ARBA" id="ARBA00023242"/>
    </source>
</evidence>
<dbReference type="CDD" id="cd00086">
    <property type="entry name" value="homeodomain"/>
    <property type="match status" value="1"/>
</dbReference>
<name>A0A813XJR8_9BILA</name>
<evidence type="ECO:0000313" key="10">
    <source>
        <dbReference type="EMBL" id="CAF0871219.1"/>
    </source>
</evidence>
<comment type="subcellular location">
    <subcellularLocation>
        <location evidence="1 5 6">Nucleus</location>
    </subcellularLocation>
</comment>
<dbReference type="EMBL" id="CAJNOQ010001140">
    <property type="protein sequence ID" value="CAF0871219.1"/>
    <property type="molecule type" value="Genomic_DNA"/>
</dbReference>
<evidence type="ECO:0000256" key="5">
    <source>
        <dbReference type="PROSITE-ProRule" id="PRU00108"/>
    </source>
</evidence>
<reference evidence="10" key="1">
    <citation type="submission" date="2021-02" db="EMBL/GenBank/DDBJ databases">
        <authorList>
            <person name="Nowell W R."/>
        </authorList>
    </citation>
    <scope>NUCLEOTIDE SEQUENCE</scope>
</reference>
<dbReference type="InterPro" id="IPR001356">
    <property type="entry name" value="HD"/>
</dbReference>
<dbReference type="Pfam" id="PF00046">
    <property type="entry name" value="Homeodomain"/>
    <property type="match status" value="1"/>
</dbReference>
<feature type="compositionally biased region" description="Pro residues" evidence="7">
    <location>
        <begin position="131"/>
        <end position="140"/>
    </location>
</feature>
<evidence type="ECO:0000256" key="6">
    <source>
        <dbReference type="RuleBase" id="RU000682"/>
    </source>
</evidence>
<keyword evidence="2 5" id="KW-0238">DNA-binding</keyword>
<dbReference type="GO" id="GO:0005634">
    <property type="term" value="C:nucleus"/>
    <property type="evidence" value="ECO:0007669"/>
    <property type="project" value="UniProtKB-SubCell"/>
</dbReference>
<gene>
    <name evidence="10" type="ORF">GPM918_LOCUS7109</name>
    <name evidence="9" type="ORF">OVA965_LOCUS4734</name>
    <name evidence="12" type="ORF">SRO942_LOCUS7109</name>
    <name evidence="11" type="ORF">TMI583_LOCUS4732</name>
</gene>
<evidence type="ECO:0000313" key="9">
    <source>
        <dbReference type="EMBL" id="CAF0802778.1"/>
    </source>
</evidence>
<dbReference type="EMBL" id="CAJOBC010001140">
    <property type="protein sequence ID" value="CAF3658533.1"/>
    <property type="molecule type" value="Genomic_DNA"/>
</dbReference>
<keyword evidence="3 5" id="KW-0371">Homeobox</keyword>
<dbReference type="InterPro" id="IPR050649">
    <property type="entry name" value="Paired_Homeobox_TFs"/>
</dbReference>
<proteinExistence type="predicted"/>
<evidence type="ECO:0000256" key="3">
    <source>
        <dbReference type="ARBA" id="ARBA00023155"/>
    </source>
</evidence>
<feature type="DNA-binding region" description="Homeobox" evidence="5">
    <location>
        <begin position="53"/>
        <end position="112"/>
    </location>
</feature>
<keyword evidence="13" id="KW-1185">Reference proteome</keyword>
<dbReference type="EMBL" id="CAJOBA010001272">
    <property type="protein sequence ID" value="CAF3586208.1"/>
    <property type="molecule type" value="Genomic_DNA"/>
</dbReference>
<dbReference type="Gene3D" id="1.10.10.60">
    <property type="entry name" value="Homeodomain-like"/>
    <property type="match status" value="1"/>
</dbReference>
<dbReference type="Proteomes" id="UP000682733">
    <property type="component" value="Unassembled WGS sequence"/>
</dbReference>
<dbReference type="OrthoDB" id="6159439at2759"/>
<evidence type="ECO:0000256" key="2">
    <source>
        <dbReference type="ARBA" id="ARBA00023125"/>
    </source>
</evidence>
<dbReference type="PROSITE" id="PS50071">
    <property type="entry name" value="HOMEOBOX_2"/>
    <property type="match status" value="1"/>
</dbReference>
<feature type="compositionally biased region" description="Polar residues" evidence="7">
    <location>
        <begin position="117"/>
        <end position="130"/>
    </location>
</feature>
<keyword evidence="4 5" id="KW-0539">Nucleus</keyword>
<organism evidence="10 13">
    <name type="scientific">Didymodactylos carnosus</name>
    <dbReference type="NCBI Taxonomy" id="1234261"/>
    <lineage>
        <taxon>Eukaryota</taxon>
        <taxon>Metazoa</taxon>
        <taxon>Spiralia</taxon>
        <taxon>Gnathifera</taxon>
        <taxon>Rotifera</taxon>
        <taxon>Eurotatoria</taxon>
        <taxon>Bdelloidea</taxon>
        <taxon>Philodinida</taxon>
        <taxon>Philodinidae</taxon>
        <taxon>Didymodactylos</taxon>
    </lineage>
</organism>
<dbReference type="AlphaFoldDB" id="A0A813XJR8"/>
<evidence type="ECO:0000313" key="11">
    <source>
        <dbReference type="EMBL" id="CAF3586208.1"/>
    </source>
</evidence>
<evidence type="ECO:0000313" key="12">
    <source>
        <dbReference type="EMBL" id="CAF3658533.1"/>
    </source>
</evidence>
<accession>A0A813XJR8</accession>
<protein>
    <recommendedName>
        <fullName evidence="8">Homeobox domain-containing protein</fullName>
    </recommendedName>
</protein>